<reference evidence="2 3" key="1">
    <citation type="submission" date="2019-04" db="EMBL/GenBank/DDBJ databases">
        <title>Friends and foes A comparative genomics study of 23 Aspergillus species from section Flavi.</title>
        <authorList>
            <consortium name="DOE Joint Genome Institute"/>
            <person name="Kjaerbolling I."/>
            <person name="Vesth T."/>
            <person name="Frisvad J.C."/>
            <person name="Nybo J.L."/>
            <person name="Theobald S."/>
            <person name="Kildgaard S."/>
            <person name="Isbrandt T."/>
            <person name="Kuo A."/>
            <person name="Sato A."/>
            <person name="Lyhne E.K."/>
            <person name="Kogle M.E."/>
            <person name="Wiebenga A."/>
            <person name="Kun R.S."/>
            <person name="Lubbers R.J."/>
            <person name="Makela M.R."/>
            <person name="Barry K."/>
            <person name="Chovatia M."/>
            <person name="Clum A."/>
            <person name="Daum C."/>
            <person name="Haridas S."/>
            <person name="He G."/>
            <person name="LaButti K."/>
            <person name="Lipzen A."/>
            <person name="Mondo S."/>
            <person name="Riley R."/>
            <person name="Salamov A."/>
            <person name="Simmons B.A."/>
            <person name="Magnuson J.K."/>
            <person name="Henrissat B."/>
            <person name="Mortensen U.H."/>
            <person name="Larsen T.O."/>
            <person name="Devries R.P."/>
            <person name="Grigoriev I.V."/>
            <person name="Machida M."/>
            <person name="Baker S.E."/>
            <person name="Andersen M.R."/>
        </authorList>
    </citation>
    <scope>NUCLEOTIDE SEQUENCE [LARGE SCALE GENOMIC DNA]</scope>
    <source>
        <strain evidence="2 3">CBS 151.66</strain>
    </source>
</reference>
<dbReference type="AlphaFoldDB" id="A0A5N5WYH1"/>
<protein>
    <submittedName>
        <fullName evidence="2">Uncharacterized protein</fullName>
    </submittedName>
</protein>
<feature type="region of interest" description="Disordered" evidence="1">
    <location>
        <begin position="66"/>
        <end position="88"/>
    </location>
</feature>
<gene>
    <name evidence="2" type="ORF">BDV29DRAFT_158686</name>
</gene>
<dbReference type="CDD" id="cd02846">
    <property type="entry name" value="PAZ_argonaute_like"/>
    <property type="match status" value="1"/>
</dbReference>
<keyword evidence="3" id="KW-1185">Reference proteome</keyword>
<proteinExistence type="predicted"/>
<name>A0A5N5WYH1_9EURO</name>
<evidence type="ECO:0000313" key="3">
    <source>
        <dbReference type="Proteomes" id="UP000326565"/>
    </source>
</evidence>
<dbReference type="Proteomes" id="UP000326565">
    <property type="component" value="Unassembled WGS sequence"/>
</dbReference>
<dbReference type="EMBL" id="ML732251">
    <property type="protein sequence ID" value="KAB8072264.1"/>
    <property type="molecule type" value="Genomic_DNA"/>
</dbReference>
<dbReference type="InterPro" id="IPR036085">
    <property type="entry name" value="PAZ_dom_sf"/>
</dbReference>
<feature type="region of interest" description="Disordered" evidence="1">
    <location>
        <begin position="101"/>
        <end position="125"/>
    </location>
</feature>
<sequence>MDVSHGAFYDSGHHSDLIKRYQTTNGRSATRLNESLSGLRGRTIHLAVRKNRRGELIIKPKIIHSLARPGDGTDFPRERQPQIKCPGASSKEVKFWVETSQTLSTSQGVKKKDRKPGPPAPPSGPGRWITVYEYFLQTYSIRDGHPDLPVVNIGSRMRPTYVLA</sequence>
<dbReference type="Gene3D" id="2.170.260.10">
    <property type="entry name" value="paz domain"/>
    <property type="match status" value="1"/>
</dbReference>
<evidence type="ECO:0000313" key="2">
    <source>
        <dbReference type="EMBL" id="KAB8072264.1"/>
    </source>
</evidence>
<organism evidence="2 3">
    <name type="scientific">Aspergillus leporis</name>
    <dbReference type="NCBI Taxonomy" id="41062"/>
    <lineage>
        <taxon>Eukaryota</taxon>
        <taxon>Fungi</taxon>
        <taxon>Dikarya</taxon>
        <taxon>Ascomycota</taxon>
        <taxon>Pezizomycotina</taxon>
        <taxon>Eurotiomycetes</taxon>
        <taxon>Eurotiomycetidae</taxon>
        <taxon>Eurotiales</taxon>
        <taxon>Aspergillaceae</taxon>
        <taxon>Aspergillus</taxon>
        <taxon>Aspergillus subgen. Circumdati</taxon>
    </lineage>
</organism>
<accession>A0A5N5WYH1</accession>
<evidence type="ECO:0000256" key="1">
    <source>
        <dbReference type="SAM" id="MobiDB-lite"/>
    </source>
</evidence>
<dbReference type="OrthoDB" id="5349200at2759"/>
<dbReference type="SUPFAM" id="SSF101690">
    <property type="entry name" value="PAZ domain"/>
    <property type="match status" value="1"/>
</dbReference>